<keyword evidence="3" id="KW-1185">Reference proteome</keyword>
<accession>A0A839HT95</accession>
<gene>
    <name evidence="2" type="ORF">H4F90_13115</name>
</gene>
<dbReference type="RefSeq" id="WP_182665319.1">
    <property type="nucleotide sequence ID" value="NZ_JACIVI010000005.1"/>
</dbReference>
<dbReference type="SUPFAM" id="SSF109604">
    <property type="entry name" value="HD-domain/PDEase-like"/>
    <property type="match status" value="1"/>
</dbReference>
<reference evidence="2 3" key="1">
    <citation type="submission" date="2020-08" db="EMBL/GenBank/DDBJ databases">
        <title>Aquariorum lacteus gen. nov., sp. nov., a new member of the family Comamonadaceae, isolated from freshwater aquarium.</title>
        <authorList>
            <person name="Chun S.-J."/>
        </authorList>
    </citation>
    <scope>NUCLEOTIDE SEQUENCE [LARGE SCALE GENOMIC DNA]</scope>
    <source>
        <strain evidence="2 3">SJAQ100</strain>
    </source>
</reference>
<dbReference type="InterPro" id="IPR013976">
    <property type="entry name" value="HDOD"/>
</dbReference>
<dbReference type="EMBL" id="JACIVI010000005">
    <property type="protein sequence ID" value="MBB1162918.1"/>
    <property type="molecule type" value="Genomic_DNA"/>
</dbReference>
<dbReference type="Proteomes" id="UP000586093">
    <property type="component" value="Unassembled WGS sequence"/>
</dbReference>
<dbReference type="AlphaFoldDB" id="A0A839HT95"/>
<dbReference type="InterPro" id="IPR052340">
    <property type="entry name" value="RNase_Y/CdgJ"/>
</dbReference>
<feature type="domain" description="HDOD" evidence="1">
    <location>
        <begin position="14"/>
        <end position="203"/>
    </location>
</feature>
<organism evidence="2 3">
    <name type="scientific">Aquariibacter albus</name>
    <dbReference type="NCBI Taxonomy" id="2759899"/>
    <lineage>
        <taxon>Bacteria</taxon>
        <taxon>Pseudomonadati</taxon>
        <taxon>Pseudomonadota</taxon>
        <taxon>Betaproteobacteria</taxon>
        <taxon>Burkholderiales</taxon>
        <taxon>Sphaerotilaceae</taxon>
        <taxon>Aquariibacter</taxon>
    </lineage>
</organism>
<protein>
    <submittedName>
        <fullName evidence="2">HDOD domain-containing protein</fullName>
    </submittedName>
</protein>
<sequence length="300" mass="31309">MPIAPALRRLDIELPACPRSLVELALLLDDEGVSLARVAALIEADMALAAAVVRSVNGAHFGLLRRVGTVNEALQHLGFREVCALTYAIGLRGAFPPSPFLESLWSRAGRRGRAMGACAAALGIDPWQAHTTGLFGEVGAAALHRHDPLRSAELRAQAAEPLQRAAAEIACFGVSHAALGGALCQVWGLAAPVAEAVRQRPLAHALARAQDEATAAPLRADWAHEAPPLRRLLALLAATDLAPALDPLRPPTLDAEGFAAEADWARACGRLAQEAGLDAELLVGELGRALACLDTQAAPA</sequence>
<evidence type="ECO:0000313" key="3">
    <source>
        <dbReference type="Proteomes" id="UP000586093"/>
    </source>
</evidence>
<dbReference type="Gene3D" id="1.10.3210.10">
    <property type="entry name" value="Hypothetical protein af1432"/>
    <property type="match status" value="1"/>
</dbReference>
<proteinExistence type="predicted"/>
<comment type="caution">
    <text evidence="2">The sequence shown here is derived from an EMBL/GenBank/DDBJ whole genome shotgun (WGS) entry which is preliminary data.</text>
</comment>
<evidence type="ECO:0000313" key="2">
    <source>
        <dbReference type="EMBL" id="MBB1162918.1"/>
    </source>
</evidence>
<dbReference type="PANTHER" id="PTHR33525">
    <property type="match status" value="1"/>
</dbReference>
<dbReference type="PANTHER" id="PTHR33525:SF6">
    <property type="entry name" value="HDOD DOMAIN-CONTAINING PROTEIN"/>
    <property type="match status" value="1"/>
</dbReference>
<evidence type="ECO:0000259" key="1">
    <source>
        <dbReference type="PROSITE" id="PS51833"/>
    </source>
</evidence>
<dbReference type="Pfam" id="PF08668">
    <property type="entry name" value="HDOD"/>
    <property type="match status" value="1"/>
</dbReference>
<dbReference type="PROSITE" id="PS51833">
    <property type="entry name" value="HDOD"/>
    <property type="match status" value="1"/>
</dbReference>
<name>A0A839HT95_9BURK</name>